<dbReference type="RefSeq" id="XP_008287992.1">
    <property type="nucleotide sequence ID" value="XM_008289770.1"/>
</dbReference>
<feature type="transmembrane region" description="Helical" evidence="14">
    <location>
        <begin position="130"/>
        <end position="158"/>
    </location>
</feature>
<dbReference type="Pfam" id="PF00001">
    <property type="entry name" value="7tm_1"/>
    <property type="match status" value="1"/>
</dbReference>
<keyword evidence="9" id="KW-1015">Disulfide bond</keyword>
<dbReference type="GO" id="GO:0016493">
    <property type="term" value="F:C-C chemokine receptor activity"/>
    <property type="evidence" value="ECO:0007669"/>
    <property type="project" value="TreeGrafter"/>
</dbReference>
<comment type="subcellular location">
    <subcellularLocation>
        <location evidence="2">Cell membrane</location>
        <topology evidence="2">Multi-pass membrane protein</topology>
    </subcellularLocation>
    <subcellularLocation>
        <location evidence="1">Early endosome</location>
    </subcellularLocation>
</comment>
<dbReference type="PRINTS" id="PR00645">
    <property type="entry name" value="CXCCHMKINER4"/>
</dbReference>
<keyword evidence="3" id="KW-1003">Cell membrane</keyword>
<evidence type="ECO:0000256" key="11">
    <source>
        <dbReference type="ARBA" id="ARBA00023180"/>
    </source>
</evidence>
<evidence type="ECO:0000256" key="14">
    <source>
        <dbReference type="SAM" id="Phobius"/>
    </source>
</evidence>
<dbReference type="PANTHER" id="PTHR10489:SF618">
    <property type="entry name" value="C-X-C CHEMOKINE RECEPTOR TYPE 5"/>
    <property type="match status" value="1"/>
</dbReference>
<dbReference type="GO" id="GO:0019722">
    <property type="term" value="P:calcium-mediated signaling"/>
    <property type="evidence" value="ECO:0007669"/>
    <property type="project" value="TreeGrafter"/>
</dbReference>
<dbReference type="InterPro" id="IPR000276">
    <property type="entry name" value="GPCR_Rhodpsn"/>
</dbReference>
<dbReference type="Proteomes" id="UP000694891">
    <property type="component" value="Unplaced"/>
</dbReference>
<dbReference type="PANTHER" id="PTHR10489">
    <property type="entry name" value="CELL ADHESION MOLECULE"/>
    <property type="match status" value="1"/>
</dbReference>
<keyword evidence="8 14" id="KW-0472">Membrane</keyword>
<evidence type="ECO:0000256" key="5">
    <source>
        <dbReference type="ARBA" id="ARBA00022753"/>
    </source>
</evidence>
<organism evidence="16">
    <name type="scientific">Stegastes partitus</name>
    <name type="common">bicolor damselfish</name>
    <dbReference type="NCBI Taxonomy" id="144197"/>
    <lineage>
        <taxon>Eukaryota</taxon>
        <taxon>Metazoa</taxon>
        <taxon>Chordata</taxon>
        <taxon>Craniata</taxon>
        <taxon>Vertebrata</taxon>
        <taxon>Euteleostomi</taxon>
        <taxon>Actinopterygii</taxon>
        <taxon>Neopterygii</taxon>
        <taxon>Teleostei</taxon>
        <taxon>Neoteleostei</taxon>
        <taxon>Acanthomorphata</taxon>
        <taxon>Ovalentaria</taxon>
        <taxon>Pomacentridae</taxon>
        <taxon>Stegastes</taxon>
    </lineage>
</organism>
<keyword evidence="12 13" id="KW-0807">Transducer</keyword>
<evidence type="ECO:0000256" key="3">
    <source>
        <dbReference type="ARBA" id="ARBA00022475"/>
    </source>
</evidence>
<dbReference type="AlphaFoldDB" id="A0A3B5BNL4"/>
<dbReference type="CTD" id="643"/>
<dbReference type="InterPro" id="IPR001277">
    <property type="entry name" value="CXCR4/ACKR2"/>
</dbReference>
<dbReference type="GO" id="GO:0005769">
    <property type="term" value="C:early endosome"/>
    <property type="evidence" value="ECO:0007669"/>
    <property type="project" value="UniProtKB-SubCell"/>
</dbReference>
<evidence type="ECO:0000256" key="10">
    <source>
        <dbReference type="ARBA" id="ARBA00023170"/>
    </source>
</evidence>
<evidence type="ECO:0000256" key="13">
    <source>
        <dbReference type="RuleBase" id="RU000688"/>
    </source>
</evidence>
<dbReference type="GO" id="GO:0006955">
    <property type="term" value="P:immune response"/>
    <property type="evidence" value="ECO:0007669"/>
    <property type="project" value="TreeGrafter"/>
</dbReference>
<dbReference type="GO" id="GO:0060326">
    <property type="term" value="P:cell chemotaxis"/>
    <property type="evidence" value="ECO:0007669"/>
    <property type="project" value="TreeGrafter"/>
</dbReference>
<evidence type="ECO:0000259" key="15">
    <source>
        <dbReference type="PROSITE" id="PS50262"/>
    </source>
</evidence>
<feature type="transmembrane region" description="Helical" evidence="14">
    <location>
        <begin position="260"/>
        <end position="284"/>
    </location>
</feature>
<dbReference type="GeneTree" id="ENSGT01050000244848"/>
<dbReference type="InterPro" id="IPR050119">
    <property type="entry name" value="CCR1-9-like"/>
</dbReference>
<keyword evidence="4 13" id="KW-0812">Transmembrane</keyword>
<keyword evidence="17" id="KW-1185">Reference proteome</keyword>
<dbReference type="OrthoDB" id="10053194at2759"/>
<keyword evidence="7 13" id="KW-0297">G-protein coupled receptor</keyword>
<reference evidence="16" key="1">
    <citation type="submission" date="2023-09" db="UniProtKB">
        <authorList>
            <consortium name="Ensembl"/>
        </authorList>
    </citation>
    <scope>IDENTIFICATION</scope>
</reference>
<keyword evidence="11" id="KW-0325">Glycoprotein</keyword>
<evidence type="ECO:0000313" key="17">
    <source>
        <dbReference type="Proteomes" id="UP000694891"/>
    </source>
</evidence>
<evidence type="ECO:0000256" key="4">
    <source>
        <dbReference type="ARBA" id="ARBA00022692"/>
    </source>
</evidence>
<sequence length="412" mass="46252">MDEKTSKANLEELALKGSTGTFHRSSARHTFKSLRFSQMAVTKTYTAFEWDPTDDVDYPNYTDYAENGTGLHDDYDTTCDREELSLQGFYTVFLPVLYSLIFLLGVAGNGLMITVLLARWRQLRITEIYLLHLALADLMLLLTLPFLAVNSVTGWIFGNFLCMLKGVLENLNILCGSVLLACIGFDRYLAIVHAIPSMQSRRPRVVHLTCISLWLLCVCLSAPNAAFLSVAQADTNTSRLSCYYYRYGINANNWLVTNRFLHHVCFFVPLAAMSYCYTALIITLCKGQKSQSKKGAIRLALLVTLVFCVCWLPYNIASLIQTMVDFEVFMYDNCASLILLQPALDLTRSLGILHCCLNPFLYAFVGVRFRNELIQLLCQLGCGRICLPFIRAEGHGRPSVSDGVTTNSTVFN</sequence>
<dbReference type="GO" id="GO:0007204">
    <property type="term" value="P:positive regulation of cytosolic calcium ion concentration"/>
    <property type="evidence" value="ECO:0007669"/>
    <property type="project" value="TreeGrafter"/>
</dbReference>
<name>A0A3B5BNL4_9TELE</name>
<dbReference type="PRINTS" id="PR00237">
    <property type="entry name" value="GPCRRHODOPSN"/>
</dbReference>
<dbReference type="InterPro" id="IPR017452">
    <property type="entry name" value="GPCR_Rhodpsn_7TM"/>
</dbReference>
<accession>A0A3B5BNL4</accession>
<dbReference type="GO" id="GO:0019957">
    <property type="term" value="F:C-C chemokine binding"/>
    <property type="evidence" value="ECO:0007669"/>
    <property type="project" value="TreeGrafter"/>
</dbReference>
<keyword evidence="5" id="KW-0967">Endosome</keyword>
<evidence type="ECO:0000256" key="8">
    <source>
        <dbReference type="ARBA" id="ARBA00023136"/>
    </source>
</evidence>
<feature type="transmembrane region" description="Helical" evidence="14">
    <location>
        <begin position="170"/>
        <end position="190"/>
    </location>
</feature>
<evidence type="ECO:0000256" key="12">
    <source>
        <dbReference type="ARBA" id="ARBA00023224"/>
    </source>
</evidence>
<keyword evidence="10 13" id="KW-0675">Receptor</keyword>
<feature type="transmembrane region" description="Helical" evidence="14">
    <location>
        <begin position="96"/>
        <end position="118"/>
    </location>
</feature>
<dbReference type="SUPFAM" id="SSF81321">
    <property type="entry name" value="Family A G protein-coupled receptor-like"/>
    <property type="match status" value="1"/>
</dbReference>
<gene>
    <name evidence="16" type="primary">CXCR5</name>
    <name evidence="18" type="synonym">cxcr5</name>
</gene>
<dbReference type="Gene3D" id="1.20.1070.10">
    <property type="entry name" value="Rhodopsin 7-helix transmembrane proteins"/>
    <property type="match status" value="1"/>
</dbReference>
<dbReference type="STRING" id="144197.ENSSPAP00000031027"/>
<evidence type="ECO:0000313" key="18">
    <source>
        <dbReference type="RefSeq" id="XP_008287992.1"/>
    </source>
</evidence>
<keyword evidence="6 14" id="KW-1133">Transmembrane helix</keyword>
<feature type="transmembrane region" description="Helical" evidence="14">
    <location>
        <begin position="296"/>
        <end position="314"/>
    </location>
</feature>
<feature type="transmembrane region" description="Helical" evidence="14">
    <location>
        <begin position="211"/>
        <end position="231"/>
    </location>
</feature>
<dbReference type="InterPro" id="IPR000355">
    <property type="entry name" value="Chemokine_rcpt"/>
</dbReference>
<dbReference type="GeneID" id="103363146"/>
<reference evidence="18" key="2">
    <citation type="submission" date="2025-04" db="UniProtKB">
        <authorList>
            <consortium name="RefSeq"/>
        </authorList>
    </citation>
    <scope>IDENTIFICATION</scope>
</reference>
<evidence type="ECO:0000256" key="9">
    <source>
        <dbReference type="ARBA" id="ARBA00023157"/>
    </source>
</evidence>
<dbReference type="PROSITE" id="PS00237">
    <property type="entry name" value="G_PROTEIN_RECEP_F1_1"/>
    <property type="match status" value="1"/>
</dbReference>
<comment type="similarity">
    <text evidence="13">Belongs to the G-protein coupled receptor 1 family.</text>
</comment>
<dbReference type="Ensembl" id="ENSSPAT00000031527.1">
    <property type="protein sequence ID" value="ENSSPAP00000031027.1"/>
    <property type="gene ID" value="ENSSPAG00000023265.1"/>
</dbReference>
<evidence type="ECO:0000313" key="16">
    <source>
        <dbReference type="Ensembl" id="ENSSPAP00000031027.1"/>
    </source>
</evidence>
<proteinExistence type="inferred from homology"/>
<evidence type="ECO:0000256" key="2">
    <source>
        <dbReference type="ARBA" id="ARBA00004651"/>
    </source>
</evidence>
<evidence type="ECO:0000256" key="1">
    <source>
        <dbReference type="ARBA" id="ARBA00004412"/>
    </source>
</evidence>
<evidence type="ECO:0000256" key="7">
    <source>
        <dbReference type="ARBA" id="ARBA00023040"/>
    </source>
</evidence>
<evidence type="ECO:0000256" key="6">
    <source>
        <dbReference type="ARBA" id="ARBA00022989"/>
    </source>
</evidence>
<feature type="domain" description="G-protein coupled receptors family 1 profile" evidence="15">
    <location>
        <begin position="108"/>
        <end position="362"/>
    </location>
</feature>
<dbReference type="PRINTS" id="PR00657">
    <property type="entry name" value="CCCHEMOKINER"/>
</dbReference>
<dbReference type="PROSITE" id="PS50262">
    <property type="entry name" value="G_PROTEIN_RECEP_F1_2"/>
    <property type="match status" value="1"/>
</dbReference>
<protein>
    <submittedName>
        <fullName evidence="18">C-X-C chemokine receptor type 5 isoform X1</fullName>
    </submittedName>
    <submittedName>
        <fullName evidence="16">C-X-C motif chemokine receptor 5</fullName>
    </submittedName>
</protein>
<dbReference type="GO" id="GO:0009897">
    <property type="term" value="C:external side of plasma membrane"/>
    <property type="evidence" value="ECO:0007669"/>
    <property type="project" value="TreeGrafter"/>
</dbReference>